<keyword evidence="5 6" id="KW-0326">Glycosidase</keyword>
<dbReference type="HAMAP" id="MF_04110">
    <property type="entry name" value="ENDOLYSIN_T4"/>
    <property type="match status" value="1"/>
</dbReference>
<keyword evidence="3 6" id="KW-0081">Bacteriolytic enzyme</keyword>
<dbReference type="EC" id="3.2.1.17" evidence="6"/>
<organism evidence="7 8">
    <name type="scientific">Lysobacter auxotrophicus</name>
    <dbReference type="NCBI Taxonomy" id="2992573"/>
    <lineage>
        <taxon>Bacteria</taxon>
        <taxon>Pseudomonadati</taxon>
        <taxon>Pseudomonadota</taxon>
        <taxon>Gammaproteobacteria</taxon>
        <taxon>Lysobacterales</taxon>
        <taxon>Lysobacteraceae</taxon>
        <taxon>Lysobacter</taxon>
    </lineage>
</organism>
<gene>
    <name evidence="7" type="ORF">LA521A_27390</name>
</gene>
<keyword evidence="2 6" id="KW-0929">Antimicrobial</keyword>
<evidence type="ECO:0000313" key="7">
    <source>
        <dbReference type="EMBL" id="BDU17538.1"/>
    </source>
</evidence>
<dbReference type="PANTHER" id="PTHR38107">
    <property type="match status" value="1"/>
</dbReference>
<sequence length="165" mass="17954">MNKGSVVAGIAAGALALAAGVVMKWEGYKADPYIDAVGVLTVCYGTTTDVQRRQYSRAECESFLARDLEEAREVVHACVKAPMLPHQEAALISFAYNVGPGHPGVRDGLCWLKSGNQPRIRIKANAGDWVGACAELSNWTRAGGRRLLGLERRRADERRLCEGRI</sequence>
<evidence type="ECO:0000256" key="2">
    <source>
        <dbReference type="ARBA" id="ARBA00022529"/>
    </source>
</evidence>
<dbReference type="RefSeq" id="WP_281779464.1">
    <property type="nucleotide sequence ID" value="NZ_AP027041.1"/>
</dbReference>
<evidence type="ECO:0000256" key="1">
    <source>
        <dbReference type="ARBA" id="ARBA00000632"/>
    </source>
</evidence>
<proteinExistence type="inferred from homology"/>
<evidence type="ECO:0000256" key="6">
    <source>
        <dbReference type="RuleBase" id="RU003788"/>
    </source>
</evidence>
<dbReference type="PANTHER" id="PTHR38107:SF3">
    <property type="entry name" value="LYSOZYME RRRD-RELATED"/>
    <property type="match status" value="1"/>
</dbReference>
<dbReference type="HAMAP" id="MF_04136">
    <property type="entry name" value="SAR_ENDOLYSIN"/>
    <property type="match status" value="1"/>
</dbReference>
<evidence type="ECO:0000256" key="5">
    <source>
        <dbReference type="ARBA" id="ARBA00023295"/>
    </source>
</evidence>
<protein>
    <recommendedName>
        <fullName evidence="6">Lysozyme</fullName>
        <ecNumber evidence="6">3.2.1.17</ecNumber>
    </recommendedName>
</protein>
<dbReference type="InterPro" id="IPR023347">
    <property type="entry name" value="Lysozyme_dom_sf"/>
</dbReference>
<reference evidence="7 8" key="1">
    <citation type="journal article" date="2023" name="Int. J. Syst. Evol. Microbiol.">
        <title>Physiological and genomic analyses of cobalamin (vitamin B12)-auxotrophy of Lysobacter auxotrophicus sp. nov., a methionine-auxotrophic chitinolytic bacterium isolated from chitin-treated soil.</title>
        <authorList>
            <person name="Saito A."/>
            <person name="Dohra H."/>
            <person name="Hamada M."/>
            <person name="Moriuchi R."/>
            <person name="Kotsuchibashi Y."/>
            <person name="Mori K."/>
        </authorList>
    </citation>
    <scope>NUCLEOTIDE SEQUENCE [LARGE SCALE GENOMIC DNA]</scope>
    <source>
        <strain evidence="7 8">5-21a</strain>
    </source>
</reference>
<dbReference type="InterPro" id="IPR002196">
    <property type="entry name" value="Glyco_hydro_24"/>
</dbReference>
<dbReference type="InterPro" id="IPR023346">
    <property type="entry name" value="Lysozyme-like_dom_sf"/>
</dbReference>
<accession>A0ABM8DG04</accession>
<evidence type="ECO:0000256" key="4">
    <source>
        <dbReference type="ARBA" id="ARBA00022801"/>
    </source>
</evidence>
<dbReference type="CDD" id="cd16900">
    <property type="entry name" value="endolysin_R21-like"/>
    <property type="match status" value="1"/>
</dbReference>
<dbReference type="InterPro" id="IPR051018">
    <property type="entry name" value="Bacteriophage_GH24"/>
</dbReference>
<dbReference type="EMBL" id="AP027041">
    <property type="protein sequence ID" value="BDU17538.1"/>
    <property type="molecule type" value="Genomic_DNA"/>
</dbReference>
<dbReference type="Pfam" id="PF00959">
    <property type="entry name" value="Phage_lysozyme"/>
    <property type="match status" value="1"/>
</dbReference>
<name>A0ABM8DG04_9GAMM</name>
<keyword evidence="4 6" id="KW-0378">Hydrolase</keyword>
<dbReference type="SUPFAM" id="SSF53955">
    <property type="entry name" value="Lysozyme-like"/>
    <property type="match status" value="1"/>
</dbReference>
<evidence type="ECO:0000313" key="8">
    <source>
        <dbReference type="Proteomes" id="UP001317822"/>
    </source>
</evidence>
<dbReference type="InterPro" id="IPR043688">
    <property type="entry name" value="SAR_endolysin-like"/>
</dbReference>
<dbReference type="Proteomes" id="UP001317822">
    <property type="component" value="Chromosome"/>
</dbReference>
<comment type="catalytic activity">
    <reaction evidence="1 6">
        <text>Hydrolysis of (1-&gt;4)-beta-linkages between N-acetylmuramic acid and N-acetyl-D-glucosamine residues in a peptidoglycan and between N-acetyl-D-glucosamine residues in chitodextrins.</text>
        <dbReference type="EC" id="3.2.1.17"/>
    </reaction>
</comment>
<dbReference type="InterPro" id="IPR034690">
    <property type="entry name" value="Endolysin_T4_type"/>
</dbReference>
<comment type="similarity">
    <text evidence="6">Belongs to the glycosyl hydrolase 24 family.</text>
</comment>
<dbReference type="Gene3D" id="1.10.530.40">
    <property type="match status" value="1"/>
</dbReference>
<keyword evidence="8" id="KW-1185">Reference proteome</keyword>
<evidence type="ECO:0000256" key="3">
    <source>
        <dbReference type="ARBA" id="ARBA00022638"/>
    </source>
</evidence>